<accession>A0A0E0Q851</accession>
<keyword evidence="3" id="KW-1185">Reference proteome</keyword>
<dbReference type="Gramene" id="ORUFI07G14380.1">
    <property type="protein sequence ID" value="ORUFI07G14380.1"/>
    <property type="gene ID" value="ORUFI07G14380"/>
</dbReference>
<reference evidence="2" key="2">
    <citation type="submission" date="2015-06" db="UniProtKB">
        <authorList>
            <consortium name="EnsemblPlants"/>
        </authorList>
    </citation>
    <scope>IDENTIFICATION</scope>
</reference>
<evidence type="ECO:0000256" key="1">
    <source>
        <dbReference type="SAM" id="MobiDB-lite"/>
    </source>
</evidence>
<feature type="region of interest" description="Disordered" evidence="1">
    <location>
        <begin position="1"/>
        <end position="62"/>
    </location>
</feature>
<sequence>MEELHRASSSPSPAYALTEFTARTLPRRRALPAPRGRELGELAGGDRHQSSAGGESEWKTFSGGGGSLKIDCGLERSDEDLAMDGHWRRR</sequence>
<evidence type="ECO:0000313" key="2">
    <source>
        <dbReference type="EnsemblPlants" id="ORUFI07G14380.1"/>
    </source>
</evidence>
<protein>
    <submittedName>
        <fullName evidence="2">Uncharacterized protein</fullName>
    </submittedName>
</protein>
<name>A0A0E0Q851_ORYRU</name>
<dbReference type="EnsemblPlants" id="ORUFI07G14380.1">
    <property type="protein sequence ID" value="ORUFI07G14380.1"/>
    <property type="gene ID" value="ORUFI07G14380"/>
</dbReference>
<reference evidence="3" key="1">
    <citation type="submission" date="2013-06" db="EMBL/GenBank/DDBJ databases">
        <authorList>
            <person name="Zhao Q."/>
        </authorList>
    </citation>
    <scope>NUCLEOTIDE SEQUENCE</scope>
    <source>
        <strain evidence="3">cv. W1943</strain>
    </source>
</reference>
<organism evidence="2 3">
    <name type="scientific">Oryza rufipogon</name>
    <name type="common">Brownbeard rice</name>
    <name type="synonym">Asian wild rice</name>
    <dbReference type="NCBI Taxonomy" id="4529"/>
    <lineage>
        <taxon>Eukaryota</taxon>
        <taxon>Viridiplantae</taxon>
        <taxon>Streptophyta</taxon>
        <taxon>Embryophyta</taxon>
        <taxon>Tracheophyta</taxon>
        <taxon>Spermatophyta</taxon>
        <taxon>Magnoliopsida</taxon>
        <taxon>Liliopsida</taxon>
        <taxon>Poales</taxon>
        <taxon>Poaceae</taxon>
        <taxon>BOP clade</taxon>
        <taxon>Oryzoideae</taxon>
        <taxon>Oryzeae</taxon>
        <taxon>Oryzinae</taxon>
        <taxon>Oryza</taxon>
    </lineage>
</organism>
<evidence type="ECO:0000313" key="3">
    <source>
        <dbReference type="Proteomes" id="UP000008022"/>
    </source>
</evidence>
<dbReference type="AlphaFoldDB" id="A0A0E0Q851"/>
<feature type="compositionally biased region" description="Basic and acidic residues" evidence="1">
    <location>
        <begin position="35"/>
        <end position="49"/>
    </location>
</feature>
<proteinExistence type="predicted"/>
<dbReference type="HOGENOM" id="CLU_2444734_0_0_1"/>
<dbReference type="Proteomes" id="UP000008022">
    <property type="component" value="Unassembled WGS sequence"/>
</dbReference>